<evidence type="ECO:0000256" key="2">
    <source>
        <dbReference type="ARBA" id="ARBA00023125"/>
    </source>
</evidence>
<keyword evidence="3" id="KW-0804">Transcription</keyword>
<dbReference type="Proteomes" id="UP000682843">
    <property type="component" value="Chromosome"/>
</dbReference>
<dbReference type="PANTHER" id="PTHR24567:SF28">
    <property type="entry name" value="LISTERIOLYSIN REGULATORY PROTEIN"/>
    <property type="match status" value="1"/>
</dbReference>
<evidence type="ECO:0000256" key="3">
    <source>
        <dbReference type="ARBA" id="ARBA00023163"/>
    </source>
</evidence>
<evidence type="ECO:0000313" key="7">
    <source>
        <dbReference type="Proteomes" id="UP000682843"/>
    </source>
</evidence>
<dbReference type="PROSITE" id="PS51063">
    <property type="entry name" value="HTH_CRP_2"/>
    <property type="match status" value="1"/>
</dbReference>
<dbReference type="InterPro" id="IPR018490">
    <property type="entry name" value="cNMP-bd_dom_sf"/>
</dbReference>
<dbReference type="RefSeq" id="WP_211908213.1">
    <property type="nucleotide sequence ID" value="NZ_CP036498.1"/>
</dbReference>
<keyword evidence="1" id="KW-0805">Transcription regulation</keyword>
<dbReference type="Gene3D" id="1.10.10.10">
    <property type="entry name" value="Winged helix-like DNA-binding domain superfamily/Winged helix DNA-binding domain"/>
    <property type="match status" value="1"/>
</dbReference>
<proteinExistence type="predicted"/>
<evidence type="ECO:0000259" key="4">
    <source>
        <dbReference type="PROSITE" id="PS50042"/>
    </source>
</evidence>
<dbReference type="Pfam" id="PF00027">
    <property type="entry name" value="cNMP_binding"/>
    <property type="match status" value="1"/>
</dbReference>
<accession>A0ABX8ADT6</accession>
<dbReference type="CDD" id="cd00038">
    <property type="entry name" value="CAP_ED"/>
    <property type="match status" value="1"/>
</dbReference>
<feature type="domain" description="Cyclic nucleotide-binding" evidence="4">
    <location>
        <begin position="14"/>
        <end position="117"/>
    </location>
</feature>
<dbReference type="EMBL" id="CP036498">
    <property type="protein sequence ID" value="QUS39980.1"/>
    <property type="molecule type" value="Genomic_DNA"/>
</dbReference>
<dbReference type="SMART" id="SM00419">
    <property type="entry name" value="HTH_CRP"/>
    <property type="match status" value="1"/>
</dbReference>
<keyword evidence="7" id="KW-1185">Reference proteome</keyword>
<reference evidence="6 7" key="1">
    <citation type="submission" date="2019-02" db="EMBL/GenBank/DDBJ databases">
        <title>Emended description of the genus Rhodopseudomonas and description of Rhodopseudomonas albus sp. nov., a non-phototrophic, heavy-metal-tolerant bacterium isolated from garden soil.</title>
        <authorList>
            <person name="Bao Z."/>
            <person name="Cao W.W."/>
            <person name="Sato Y."/>
            <person name="Nishizawa T."/>
            <person name="Zhao J."/>
            <person name="Guo Y."/>
            <person name="Ohta H."/>
        </authorList>
    </citation>
    <scope>NUCLEOTIDE SEQUENCE [LARGE SCALE GENOMIC DNA]</scope>
    <source>
        <strain evidence="6 7">SK50-23</strain>
    </source>
</reference>
<feature type="domain" description="HTH crp-type" evidence="5">
    <location>
        <begin position="148"/>
        <end position="220"/>
    </location>
</feature>
<evidence type="ECO:0000313" key="6">
    <source>
        <dbReference type="EMBL" id="QUS39980.1"/>
    </source>
</evidence>
<evidence type="ECO:0000259" key="5">
    <source>
        <dbReference type="PROSITE" id="PS51063"/>
    </source>
</evidence>
<dbReference type="InterPro" id="IPR000595">
    <property type="entry name" value="cNMP-bd_dom"/>
</dbReference>
<evidence type="ECO:0000256" key="1">
    <source>
        <dbReference type="ARBA" id="ARBA00023015"/>
    </source>
</evidence>
<dbReference type="SMART" id="SM00100">
    <property type="entry name" value="cNMP"/>
    <property type="match status" value="1"/>
</dbReference>
<keyword evidence="2" id="KW-0238">DNA-binding</keyword>
<sequence>MDRGNGKTFAEAPLFFGLNEGARARIVEAGKRLTLDTSFALWQQGDAPDIVAFVLDGQLKEAVIDAEGGQKTLRFMRRGDCIGCSSVYGDFPYPATATATMTTELMYWSGERFTNLMHAHSQLAINVLGIVGRRSARLLRRLHEATSENADRRLARIILRLANVADIRMSETPVELTISRQELAELSDTTLFTVSRTVSAWHRLQIVKAGRGRLVITDLGRLAGLAGAAIMECAQDA</sequence>
<organism evidence="6 7">
    <name type="scientific">Tardiphaga alba</name>
    <dbReference type="NCBI Taxonomy" id="340268"/>
    <lineage>
        <taxon>Bacteria</taxon>
        <taxon>Pseudomonadati</taxon>
        <taxon>Pseudomonadota</taxon>
        <taxon>Alphaproteobacteria</taxon>
        <taxon>Hyphomicrobiales</taxon>
        <taxon>Nitrobacteraceae</taxon>
        <taxon>Tardiphaga</taxon>
    </lineage>
</organism>
<dbReference type="PANTHER" id="PTHR24567">
    <property type="entry name" value="CRP FAMILY TRANSCRIPTIONAL REGULATORY PROTEIN"/>
    <property type="match status" value="1"/>
</dbReference>
<dbReference type="SUPFAM" id="SSF51206">
    <property type="entry name" value="cAMP-binding domain-like"/>
    <property type="match status" value="1"/>
</dbReference>
<dbReference type="InterPro" id="IPR050397">
    <property type="entry name" value="Env_Response_Regulators"/>
</dbReference>
<dbReference type="InterPro" id="IPR036390">
    <property type="entry name" value="WH_DNA-bd_sf"/>
</dbReference>
<protein>
    <submittedName>
        <fullName evidence="6">Crp/Fnr family transcriptional regulator</fullName>
    </submittedName>
</protein>
<dbReference type="Pfam" id="PF13545">
    <property type="entry name" value="HTH_Crp_2"/>
    <property type="match status" value="1"/>
</dbReference>
<dbReference type="InterPro" id="IPR012318">
    <property type="entry name" value="HTH_CRP"/>
</dbReference>
<dbReference type="SUPFAM" id="SSF46785">
    <property type="entry name" value="Winged helix' DNA-binding domain"/>
    <property type="match status" value="1"/>
</dbReference>
<dbReference type="InterPro" id="IPR014710">
    <property type="entry name" value="RmlC-like_jellyroll"/>
</dbReference>
<gene>
    <name evidence="6" type="ORF">RPMA_14935</name>
</gene>
<dbReference type="Gene3D" id="2.60.120.10">
    <property type="entry name" value="Jelly Rolls"/>
    <property type="match status" value="1"/>
</dbReference>
<dbReference type="PROSITE" id="PS50042">
    <property type="entry name" value="CNMP_BINDING_3"/>
    <property type="match status" value="1"/>
</dbReference>
<dbReference type="InterPro" id="IPR036388">
    <property type="entry name" value="WH-like_DNA-bd_sf"/>
</dbReference>
<name>A0ABX8ADT6_9BRAD</name>